<dbReference type="Gene3D" id="1.10.287.950">
    <property type="entry name" value="Methyl-accepting chemotaxis protein"/>
    <property type="match status" value="1"/>
</dbReference>
<dbReference type="SUPFAM" id="SSF58104">
    <property type="entry name" value="Methyl-accepting chemotaxis protein (MCP) signaling domain"/>
    <property type="match status" value="1"/>
</dbReference>
<evidence type="ECO:0000259" key="12">
    <source>
        <dbReference type="PROSITE" id="PS50192"/>
    </source>
</evidence>
<dbReference type="PANTHER" id="PTHR32089:SF112">
    <property type="entry name" value="LYSOZYME-LIKE PROTEIN-RELATED"/>
    <property type="match status" value="1"/>
</dbReference>
<dbReference type="PROSITE" id="PS50192">
    <property type="entry name" value="T_SNARE"/>
    <property type="match status" value="1"/>
</dbReference>
<dbReference type="eggNOG" id="COG0840">
    <property type="taxonomic scope" value="Bacteria"/>
</dbReference>
<sequence length="559" mass="59713">MRVGDQSFQSKLFIIISLSGLTVFLLLGLSLGILNKAVIKERQFAVQSSVDIAHSVLAHYARLEKEGTLSHEEAVRTALDTIRTLRYGEGEYFFVSDLSGIMLMHPIKKELEGKDLTNLQDKTGRYFYREFFEKAGKSGYVSYYWPKPGHEAPVEKLSYVKAFEPWKMIVLSGVYMDDVDARFQDYAGLLILIGGIGLVVIIIAAVLFRRHMVTPLNAVTQAINRLLAGDTEVTLAASDRRDEVGVLTTAVLRFSENLQQMKALEASAAAEQQKTEAAQREILNRLAIQIEDEIKSVAQAVASSAEEMREAANGLVTLSQSTSQQTAEISQASDRATTSVQTVASAAEELAASIQEIGSQAATSTRVASSAVEEAGKTGEQIRSLANSVDQISQVINLITDIASQTNLLALNATIEAARAGEAGKGFAVVAGEVKTLANQTAKATESIISQVQSVQSATSGAVEAIRTISARISEINGISAAIAAAVEQQGAATREIAASVHHAAHDTESVLSITRSVSEATNQVGGSASAISGTAETLARQASLLDHKISDFRARLVS</sequence>
<dbReference type="OrthoDB" id="7260004at2"/>
<accession>S9SHF7</accession>
<dbReference type="Proteomes" id="UP000015350">
    <property type="component" value="Unassembled WGS sequence"/>
</dbReference>
<dbReference type="InterPro" id="IPR004089">
    <property type="entry name" value="MCPsignal_dom"/>
</dbReference>
<dbReference type="GO" id="GO:0007165">
    <property type="term" value="P:signal transduction"/>
    <property type="evidence" value="ECO:0007669"/>
    <property type="project" value="UniProtKB-KW"/>
</dbReference>
<evidence type="ECO:0000259" key="13">
    <source>
        <dbReference type="PROSITE" id="PS50885"/>
    </source>
</evidence>
<comment type="caution">
    <text evidence="14">The sequence shown here is derived from an EMBL/GenBank/DDBJ whole genome shotgun (WGS) entry which is preliminary data.</text>
</comment>
<evidence type="ECO:0000256" key="1">
    <source>
        <dbReference type="ARBA" id="ARBA00004429"/>
    </source>
</evidence>
<evidence type="ECO:0000313" key="14">
    <source>
        <dbReference type="EMBL" id="EPY03538.1"/>
    </source>
</evidence>
<feature type="transmembrane region" description="Helical" evidence="10">
    <location>
        <begin position="186"/>
        <end position="208"/>
    </location>
</feature>
<evidence type="ECO:0000256" key="9">
    <source>
        <dbReference type="PROSITE-ProRule" id="PRU00284"/>
    </source>
</evidence>
<dbReference type="SMART" id="SM01049">
    <property type="entry name" value="Cache_2"/>
    <property type="match status" value="1"/>
</dbReference>
<keyword evidence="3" id="KW-0997">Cell inner membrane</keyword>
<organism evidence="14 15">
    <name type="scientific">Magnetospirillum fulvum MGU-K5</name>
    <dbReference type="NCBI Taxonomy" id="1316936"/>
    <lineage>
        <taxon>Bacteria</taxon>
        <taxon>Pseudomonadati</taxon>
        <taxon>Pseudomonadota</taxon>
        <taxon>Alphaproteobacteria</taxon>
        <taxon>Rhodospirillales</taxon>
        <taxon>Rhodospirillaceae</taxon>
        <taxon>Magnetospirillum</taxon>
    </lineage>
</organism>
<evidence type="ECO:0000256" key="2">
    <source>
        <dbReference type="ARBA" id="ARBA00022475"/>
    </source>
</evidence>
<dbReference type="Pfam" id="PF00015">
    <property type="entry name" value="MCPsignal"/>
    <property type="match status" value="1"/>
</dbReference>
<evidence type="ECO:0000256" key="4">
    <source>
        <dbReference type="ARBA" id="ARBA00022692"/>
    </source>
</evidence>
<feature type="transmembrane region" description="Helical" evidence="10">
    <location>
        <begin position="12"/>
        <end position="34"/>
    </location>
</feature>
<proteinExistence type="inferred from homology"/>
<evidence type="ECO:0000313" key="15">
    <source>
        <dbReference type="Proteomes" id="UP000015350"/>
    </source>
</evidence>
<dbReference type="RefSeq" id="WP_021130484.1">
    <property type="nucleotide sequence ID" value="NZ_AQPH01000001.1"/>
</dbReference>
<keyword evidence="5 10" id="KW-1133">Transmembrane helix</keyword>
<feature type="domain" description="HAMP" evidence="13">
    <location>
        <begin position="210"/>
        <end position="263"/>
    </location>
</feature>
<reference evidence="14 15" key="1">
    <citation type="submission" date="2013-04" db="EMBL/GenBank/DDBJ databases">
        <authorList>
            <person name="Kuznetsov B."/>
            <person name="Ivanovsky R."/>
        </authorList>
    </citation>
    <scope>NUCLEOTIDE SEQUENCE [LARGE SCALE GENOMIC DNA]</scope>
    <source>
        <strain evidence="14 15">MGU-K5</strain>
    </source>
</reference>
<dbReference type="Pfam" id="PF17200">
    <property type="entry name" value="sCache_2"/>
    <property type="match status" value="1"/>
</dbReference>
<protein>
    <recommendedName>
        <fullName evidence="16">Methyl-accepting chemotaxis protein</fullName>
    </recommendedName>
</protein>
<dbReference type="Gene3D" id="3.30.450.20">
    <property type="entry name" value="PAS domain"/>
    <property type="match status" value="1"/>
</dbReference>
<dbReference type="EMBL" id="AQPH01000001">
    <property type="protein sequence ID" value="EPY03538.1"/>
    <property type="molecule type" value="Genomic_DNA"/>
</dbReference>
<dbReference type="Gene3D" id="1.10.8.500">
    <property type="entry name" value="HAMP domain in histidine kinase"/>
    <property type="match status" value="1"/>
</dbReference>
<keyword evidence="4 10" id="KW-0812">Transmembrane</keyword>
<evidence type="ECO:0000259" key="11">
    <source>
        <dbReference type="PROSITE" id="PS50111"/>
    </source>
</evidence>
<evidence type="ECO:0008006" key="16">
    <source>
        <dbReference type="Google" id="ProtNLM"/>
    </source>
</evidence>
<dbReference type="InterPro" id="IPR000727">
    <property type="entry name" value="T_SNARE_dom"/>
</dbReference>
<dbReference type="PANTHER" id="PTHR32089">
    <property type="entry name" value="METHYL-ACCEPTING CHEMOTAXIS PROTEIN MCPB"/>
    <property type="match status" value="1"/>
</dbReference>
<keyword evidence="2" id="KW-1003">Cell membrane</keyword>
<keyword evidence="7 9" id="KW-0807">Transducer</keyword>
<dbReference type="SMART" id="SM00283">
    <property type="entry name" value="MA"/>
    <property type="match status" value="1"/>
</dbReference>
<keyword evidence="6 10" id="KW-0472">Membrane</keyword>
<dbReference type="STRING" id="1316936.K678_00465"/>
<evidence type="ECO:0000256" key="6">
    <source>
        <dbReference type="ARBA" id="ARBA00023136"/>
    </source>
</evidence>
<comment type="similarity">
    <text evidence="8">Belongs to the methyl-accepting chemotaxis (MCP) protein family.</text>
</comment>
<feature type="domain" description="Methyl-accepting transducer" evidence="11">
    <location>
        <begin position="297"/>
        <end position="540"/>
    </location>
</feature>
<dbReference type="CDD" id="cd06225">
    <property type="entry name" value="HAMP"/>
    <property type="match status" value="1"/>
</dbReference>
<name>S9SHF7_MAGFU</name>
<gene>
    <name evidence="14" type="ORF">K678_00465</name>
</gene>
<dbReference type="InterPro" id="IPR003660">
    <property type="entry name" value="HAMP_dom"/>
</dbReference>
<dbReference type="Pfam" id="PF00672">
    <property type="entry name" value="HAMP"/>
    <property type="match status" value="1"/>
</dbReference>
<dbReference type="PROSITE" id="PS50885">
    <property type="entry name" value="HAMP"/>
    <property type="match status" value="1"/>
</dbReference>
<evidence type="ECO:0000256" key="5">
    <source>
        <dbReference type="ARBA" id="ARBA00022989"/>
    </source>
</evidence>
<dbReference type="GO" id="GO:0005886">
    <property type="term" value="C:plasma membrane"/>
    <property type="evidence" value="ECO:0007669"/>
    <property type="project" value="UniProtKB-SubCell"/>
</dbReference>
<evidence type="ECO:0000256" key="10">
    <source>
        <dbReference type="SAM" id="Phobius"/>
    </source>
</evidence>
<evidence type="ECO:0000256" key="3">
    <source>
        <dbReference type="ARBA" id="ARBA00022519"/>
    </source>
</evidence>
<evidence type="ECO:0000256" key="7">
    <source>
        <dbReference type="ARBA" id="ARBA00023224"/>
    </source>
</evidence>
<dbReference type="SMART" id="SM00304">
    <property type="entry name" value="HAMP"/>
    <property type="match status" value="1"/>
</dbReference>
<comment type="subcellular location">
    <subcellularLocation>
        <location evidence="1">Cell inner membrane</location>
        <topology evidence="1">Multi-pass membrane protein</topology>
    </subcellularLocation>
</comment>
<evidence type="ECO:0000256" key="8">
    <source>
        <dbReference type="ARBA" id="ARBA00029447"/>
    </source>
</evidence>
<dbReference type="InterPro" id="IPR033480">
    <property type="entry name" value="sCache_2"/>
</dbReference>
<dbReference type="AlphaFoldDB" id="S9SHF7"/>
<dbReference type="PROSITE" id="PS50111">
    <property type="entry name" value="CHEMOTAXIS_TRANSDUC_2"/>
    <property type="match status" value="1"/>
</dbReference>
<feature type="domain" description="T-SNARE coiled-coil homology" evidence="12">
    <location>
        <begin position="456"/>
        <end position="518"/>
    </location>
</feature>